<reference evidence="6 7" key="1">
    <citation type="submission" date="2015-11" db="EMBL/GenBank/DDBJ databases">
        <title>Genomic analysis of 38 Legionella species identifies large and diverse effector repertoires.</title>
        <authorList>
            <person name="Burstein D."/>
            <person name="Amaro F."/>
            <person name="Zusman T."/>
            <person name="Lifshitz Z."/>
            <person name="Cohen O."/>
            <person name="Gilbert J.A."/>
            <person name="Pupko T."/>
            <person name="Shuman H.A."/>
            <person name="Segal G."/>
        </authorList>
    </citation>
    <scope>NUCLEOTIDE SEQUENCE [LARGE SCALE GENOMIC DNA]</scope>
    <source>
        <strain evidence="6 7">Mt.St.Helens-4</strain>
    </source>
</reference>
<dbReference type="SMART" id="SM00448">
    <property type="entry name" value="REC"/>
    <property type="match status" value="1"/>
</dbReference>
<dbReference type="InterPro" id="IPR000014">
    <property type="entry name" value="PAS"/>
</dbReference>
<dbReference type="eggNOG" id="COG0784">
    <property type="taxonomic scope" value="Bacteria"/>
</dbReference>
<dbReference type="PATRIC" id="fig|28087.4.peg.422"/>
<dbReference type="InterPro" id="IPR001789">
    <property type="entry name" value="Sig_transdc_resp-reg_receiver"/>
</dbReference>
<dbReference type="Proteomes" id="UP000054621">
    <property type="component" value="Unassembled WGS sequence"/>
</dbReference>
<feature type="modified residue" description="4-aspartylphosphate" evidence="3">
    <location>
        <position position="215"/>
    </location>
</feature>
<dbReference type="EMBL" id="LNYV01000004">
    <property type="protein sequence ID" value="KTD59759.1"/>
    <property type="molecule type" value="Genomic_DNA"/>
</dbReference>
<dbReference type="PANTHER" id="PTHR45339">
    <property type="entry name" value="HYBRID SIGNAL TRANSDUCTION HISTIDINE KINASE J"/>
    <property type="match status" value="1"/>
</dbReference>
<name>A0A0W0YSS5_9GAMM</name>
<keyword evidence="1 3" id="KW-0597">Phosphoprotein</keyword>
<dbReference type="SUPFAM" id="SSF52172">
    <property type="entry name" value="CheY-like"/>
    <property type="match status" value="1"/>
</dbReference>
<dbReference type="Gene3D" id="3.40.50.2300">
    <property type="match status" value="1"/>
</dbReference>
<dbReference type="RefSeq" id="WP_027270090.1">
    <property type="nucleotide sequence ID" value="NZ_CAAAJE010000003.1"/>
</dbReference>
<dbReference type="PANTHER" id="PTHR45339:SF1">
    <property type="entry name" value="HYBRID SIGNAL TRANSDUCTION HISTIDINE KINASE J"/>
    <property type="match status" value="1"/>
</dbReference>
<feature type="domain" description="PAC" evidence="5">
    <location>
        <begin position="85"/>
        <end position="138"/>
    </location>
</feature>
<protein>
    <submittedName>
        <fullName evidence="6">Response regulator</fullName>
    </submittedName>
</protein>
<dbReference type="AlphaFoldDB" id="A0A0W0YSS5"/>
<sequence length="299" mass="33649">MENSPTSQIYARAFTKMDNMVYLIDKDGFLIDCNANLLRFLGCSHIENNSICSIYEMMRQQGLWTSEQIDSVQQQDIAALISGKSEVEPQAIIKNNGSIIYFEISRIPLADKSGKALGLVVTIRDISKQKQLTDQLKNLKSQVNYNHKTVTNHLISETTGQTNKLKILLIEDNLIAQKAEKTILMSCKCLTDVVATPSQACEIFKPAKYDLILMDLTLEEGDGYTLTATLRSKEQGTQCRVPIIALTGHDPMDVGFNCEDAEMDGILRKPLTIEQANQLIQRYIRHIDIKVKGLMEFKQ</sequence>
<evidence type="ECO:0000256" key="1">
    <source>
        <dbReference type="ARBA" id="ARBA00022553"/>
    </source>
</evidence>
<organism evidence="6 7">
    <name type="scientific">Legionella sainthelensi</name>
    <dbReference type="NCBI Taxonomy" id="28087"/>
    <lineage>
        <taxon>Bacteria</taxon>
        <taxon>Pseudomonadati</taxon>
        <taxon>Pseudomonadota</taxon>
        <taxon>Gammaproteobacteria</taxon>
        <taxon>Legionellales</taxon>
        <taxon>Legionellaceae</taxon>
        <taxon>Legionella</taxon>
    </lineage>
</organism>
<dbReference type="PROSITE" id="PS50113">
    <property type="entry name" value="PAC"/>
    <property type="match status" value="1"/>
</dbReference>
<dbReference type="GO" id="GO:0000160">
    <property type="term" value="P:phosphorelay signal transduction system"/>
    <property type="evidence" value="ECO:0007669"/>
    <property type="project" value="UniProtKB-KW"/>
</dbReference>
<dbReference type="CDD" id="cd00130">
    <property type="entry name" value="PAS"/>
    <property type="match status" value="1"/>
</dbReference>
<dbReference type="InterPro" id="IPR035965">
    <property type="entry name" value="PAS-like_dom_sf"/>
</dbReference>
<evidence type="ECO:0000313" key="7">
    <source>
        <dbReference type="Proteomes" id="UP000054621"/>
    </source>
</evidence>
<dbReference type="Pfam" id="PF13426">
    <property type="entry name" value="PAS_9"/>
    <property type="match status" value="1"/>
</dbReference>
<dbReference type="PROSITE" id="PS50110">
    <property type="entry name" value="RESPONSE_REGULATORY"/>
    <property type="match status" value="1"/>
</dbReference>
<dbReference type="NCBIfam" id="TIGR00229">
    <property type="entry name" value="sensory_box"/>
    <property type="match status" value="1"/>
</dbReference>
<dbReference type="OrthoDB" id="9802426at2"/>
<evidence type="ECO:0000256" key="2">
    <source>
        <dbReference type="ARBA" id="ARBA00023012"/>
    </source>
</evidence>
<comment type="caution">
    <text evidence="6">The sequence shown here is derived from an EMBL/GenBank/DDBJ whole genome shotgun (WGS) entry which is preliminary data.</text>
</comment>
<dbReference type="STRING" id="28087.Lsai_0403"/>
<dbReference type="InterPro" id="IPR000700">
    <property type="entry name" value="PAS-assoc_C"/>
</dbReference>
<gene>
    <name evidence="6" type="ORF">Lsai_0403</name>
</gene>
<dbReference type="Pfam" id="PF00072">
    <property type="entry name" value="Response_reg"/>
    <property type="match status" value="1"/>
</dbReference>
<evidence type="ECO:0000259" key="4">
    <source>
        <dbReference type="PROSITE" id="PS50110"/>
    </source>
</evidence>
<evidence type="ECO:0000259" key="5">
    <source>
        <dbReference type="PROSITE" id="PS50113"/>
    </source>
</evidence>
<accession>A0A0W0YSS5</accession>
<dbReference type="InterPro" id="IPR011006">
    <property type="entry name" value="CheY-like_superfamily"/>
</dbReference>
<feature type="domain" description="Response regulatory" evidence="4">
    <location>
        <begin position="166"/>
        <end position="284"/>
    </location>
</feature>
<dbReference type="Gene3D" id="3.30.450.20">
    <property type="entry name" value="PAS domain"/>
    <property type="match status" value="1"/>
</dbReference>
<proteinExistence type="predicted"/>
<evidence type="ECO:0000313" key="6">
    <source>
        <dbReference type="EMBL" id="KTD59759.1"/>
    </source>
</evidence>
<evidence type="ECO:0000256" key="3">
    <source>
        <dbReference type="PROSITE-ProRule" id="PRU00169"/>
    </source>
</evidence>
<dbReference type="CDD" id="cd17546">
    <property type="entry name" value="REC_hyHK_CKI1_RcsC-like"/>
    <property type="match status" value="1"/>
</dbReference>
<dbReference type="SUPFAM" id="SSF55785">
    <property type="entry name" value="PYP-like sensor domain (PAS domain)"/>
    <property type="match status" value="1"/>
</dbReference>
<keyword evidence="2" id="KW-0902">Two-component regulatory system</keyword>